<dbReference type="Proteomes" id="UP000257136">
    <property type="component" value="Unassembled WGS sequence"/>
</dbReference>
<comment type="caution">
    <text evidence="2">The sequence shown here is derived from an EMBL/GenBank/DDBJ whole genome shotgun (WGS) entry which is preliminary data.</text>
</comment>
<name>A0A3E0DZK4_9FLAO</name>
<sequence length="130" mass="15134">MKNIYLLLSCIIFCSCSKSYICESNYETPIYLEKSEKSNIVFVVPKNTEVTIIGKSRKFKKIKTDKYEGWTNSPNLNFKSKKDKVNSSNSYKKYNSSSYNKTVNVKGYYRKNGTYVSPHTRSSPKSYKRK</sequence>
<keyword evidence="3" id="KW-1185">Reference proteome</keyword>
<dbReference type="AlphaFoldDB" id="A0A3E0DZK4"/>
<reference evidence="2 3" key="1">
    <citation type="submission" date="2018-08" db="EMBL/GenBank/DDBJ databases">
        <title>Genomic Encyclopedia of Archaeal and Bacterial Type Strains, Phase II (KMG-II): from individual species to whole genera.</title>
        <authorList>
            <person name="Goeker M."/>
        </authorList>
    </citation>
    <scope>NUCLEOTIDE SEQUENCE [LARGE SCALE GENOMIC DNA]</scope>
    <source>
        <strain evidence="2 3">DSM 100880</strain>
    </source>
</reference>
<feature type="region of interest" description="Disordered" evidence="1">
    <location>
        <begin position="110"/>
        <end position="130"/>
    </location>
</feature>
<dbReference type="EMBL" id="QUNI01000020">
    <property type="protein sequence ID" value="REG90489.1"/>
    <property type="molecule type" value="Genomic_DNA"/>
</dbReference>
<gene>
    <name evidence="2" type="ORF">C8P67_12016</name>
</gene>
<dbReference type="PROSITE" id="PS51257">
    <property type="entry name" value="PROKAR_LIPOPROTEIN"/>
    <property type="match status" value="1"/>
</dbReference>
<evidence type="ECO:0000313" key="2">
    <source>
        <dbReference type="EMBL" id="REG90489.1"/>
    </source>
</evidence>
<protein>
    <recommendedName>
        <fullName evidence="4">SH3 domain-containing protein</fullName>
    </recommendedName>
</protein>
<evidence type="ECO:0000256" key="1">
    <source>
        <dbReference type="SAM" id="MobiDB-lite"/>
    </source>
</evidence>
<dbReference type="RefSeq" id="WP_115815186.1">
    <property type="nucleotide sequence ID" value="NZ_QUNI01000020.1"/>
</dbReference>
<dbReference type="OrthoDB" id="1100194at2"/>
<dbReference type="Gene3D" id="2.30.30.40">
    <property type="entry name" value="SH3 Domains"/>
    <property type="match status" value="1"/>
</dbReference>
<proteinExistence type="predicted"/>
<organism evidence="2 3">
    <name type="scientific">Flavobacterium aquicola</name>
    <dbReference type="NCBI Taxonomy" id="1682742"/>
    <lineage>
        <taxon>Bacteria</taxon>
        <taxon>Pseudomonadati</taxon>
        <taxon>Bacteroidota</taxon>
        <taxon>Flavobacteriia</taxon>
        <taxon>Flavobacteriales</taxon>
        <taxon>Flavobacteriaceae</taxon>
        <taxon>Flavobacterium</taxon>
    </lineage>
</organism>
<feature type="compositionally biased region" description="Polar residues" evidence="1">
    <location>
        <begin position="114"/>
        <end position="130"/>
    </location>
</feature>
<accession>A0A3E0DZK4</accession>
<evidence type="ECO:0000313" key="3">
    <source>
        <dbReference type="Proteomes" id="UP000257136"/>
    </source>
</evidence>
<evidence type="ECO:0008006" key="4">
    <source>
        <dbReference type="Google" id="ProtNLM"/>
    </source>
</evidence>